<keyword evidence="1" id="KW-0489">Methyltransferase</keyword>
<name>A0A8J6XEF3_9CYAN</name>
<dbReference type="SUPFAM" id="SSF53335">
    <property type="entry name" value="S-adenosyl-L-methionine-dependent methyltransferases"/>
    <property type="match status" value="1"/>
</dbReference>
<reference evidence="1" key="1">
    <citation type="submission" date="2020-09" db="EMBL/GenBank/DDBJ databases">
        <title>Iningainema tapete sp. nov. (Scytonemataceae, Cyanobacteria) from greenhouses in central Florida (USA) produces two types of nodularin with biosynthetic potential for microcystin-LR and anabaenopeptins.</title>
        <authorList>
            <person name="Berthold D.E."/>
            <person name="Lefler F.W."/>
            <person name="Huang I.-S."/>
            <person name="Abdulla H."/>
            <person name="Zimba P.V."/>
            <person name="Laughinghouse H.D. IV."/>
        </authorList>
    </citation>
    <scope>NUCLEOTIDE SEQUENCE</scope>
    <source>
        <strain evidence="1">BLCCT55</strain>
    </source>
</reference>
<dbReference type="CDD" id="cd02440">
    <property type="entry name" value="AdoMet_MTases"/>
    <property type="match status" value="1"/>
</dbReference>
<accession>A0A8J6XEF3</accession>
<dbReference type="PANTHER" id="PTHR43861">
    <property type="entry name" value="TRANS-ACONITATE 2-METHYLTRANSFERASE-RELATED"/>
    <property type="match status" value="1"/>
</dbReference>
<dbReference type="GO" id="GO:0032259">
    <property type="term" value="P:methylation"/>
    <property type="evidence" value="ECO:0007669"/>
    <property type="project" value="UniProtKB-KW"/>
</dbReference>
<dbReference type="AlphaFoldDB" id="A0A8J6XEF3"/>
<dbReference type="RefSeq" id="WP_190832489.1">
    <property type="nucleotide sequence ID" value="NZ_CAWPPI010000072.1"/>
</dbReference>
<evidence type="ECO:0000313" key="2">
    <source>
        <dbReference type="Proteomes" id="UP000629098"/>
    </source>
</evidence>
<protein>
    <submittedName>
        <fullName evidence="1">Class I SAM-dependent methyltransferase</fullName>
    </submittedName>
</protein>
<dbReference type="Gene3D" id="3.40.50.150">
    <property type="entry name" value="Vaccinia Virus protein VP39"/>
    <property type="match status" value="1"/>
</dbReference>
<comment type="caution">
    <text evidence="1">The sequence shown here is derived from an EMBL/GenBank/DDBJ whole genome shotgun (WGS) entry which is preliminary data.</text>
</comment>
<dbReference type="EMBL" id="JACXAE010000072">
    <property type="protein sequence ID" value="MBD2774905.1"/>
    <property type="molecule type" value="Genomic_DNA"/>
</dbReference>
<dbReference type="Pfam" id="PF13489">
    <property type="entry name" value="Methyltransf_23"/>
    <property type="match status" value="1"/>
</dbReference>
<organism evidence="1 2">
    <name type="scientific">Iningainema tapete BLCC-T55</name>
    <dbReference type="NCBI Taxonomy" id="2748662"/>
    <lineage>
        <taxon>Bacteria</taxon>
        <taxon>Bacillati</taxon>
        <taxon>Cyanobacteriota</taxon>
        <taxon>Cyanophyceae</taxon>
        <taxon>Nostocales</taxon>
        <taxon>Scytonemataceae</taxon>
        <taxon>Iningainema tapete</taxon>
    </lineage>
</organism>
<sequence>MEKDFYLQYAAVEDQHWWFVGRRLIVDQVIRQLTLPKNAQILEVGCGTGGNLSMLARHGQVSAMELDETACLIANQRQVTKVYLGSLPERIPFSTEYDLIVILDVLEHLDDDLAALRKLHSQLKPGGWLLITVPAYQFLWSHHDEINHHKRRYVLRDLKRVVSKAGFAVRHGSYFNSFLFPLVAGVRIFRKLFHIESNSALSSDLKKPPLLVNQFLTILFATERHLIGRFRLPFGVSILLLAQKKF</sequence>
<gene>
    <name evidence="1" type="ORF">ICL16_23275</name>
</gene>
<evidence type="ECO:0000313" key="1">
    <source>
        <dbReference type="EMBL" id="MBD2774905.1"/>
    </source>
</evidence>
<dbReference type="GO" id="GO:0008168">
    <property type="term" value="F:methyltransferase activity"/>
    <property type="evidence" value="ECO:0007669"/>
    <property type="project" value="UniProtKB-KW"/>
</dbReference>
<proteinExistence type="predicted"/>
<keyword evidence="2" id="KW-1185">Reference proteome</keyword>
<keyword evidence="1" id="KW-0808">Transferase</keyword>
<dbReference type="InterPro" id="IPR029063">
    <property type="entry name" value="SAM-dependent_MTases_sf"/>
</dbReference>
<dbReference type="Proteomes" id="UP000629098">
    <property type="component" value="Unassembled WGS sequence"/>
</dbReference>